<dbReference type="SUPFAM" id="SSF56563">
    <property type="entry name" value="Major capsid protein gp5"/>
    <property type="match status" value="1"/>
</dbReference>
<dbReference type="Proteomes" id="UP000019365">
    <property type="component" value="Unassembled WGS sequence"/>
</dbReference>
<feature type="region of interest" description="Disordered" evidence="2">
    <location>
        <begin position="399"/>
        <end position="418"/>
    </location>
</feature>
<reference evidence="4 5" key="1">
    <citation type="journal article" date="2014" name="PLoS ONE">
        <title>Rumen cellulosomics: divergent fiber-degrading strategies revealed by comparative genome-wide analysis of six ruminococcal strains.</title>
        <authorList>
            <person name="Dassa B."/>
            <person name="Borovok I."/>
            <person name="Ruimy-Israeli V."/>
            <person name="Lamed R."/>
            <person name="Flint H.J."/>
            <person name="Duncan S.H."/>
            <person name="Henrissat B."/>
            <person name="Coutinho P."/>
            <person name="Morrison M."/>
            <person name="Mosoni P."/>
            <person name="Yeoman C.J."/>
            <person name="White B.A."/>
            <person name="Bayer E.A."/>
        </authorList>
    </citation>
    <scope>NUCLEOTIDE SEQUENCE [LARGE SCALE GENOMIC DNA]</scope>
    <source>
        <strain evidence="4 5">007c</strain>
    </source>
</reference>
<evidence type="ECO:0000256" key="1">
    <source>
        <dbReference type="ARBA" id="ARBA00004328"/>
    </source>
</evidence>
<comment type="caution">
    <text evidence="4">The sequence shown here is derived from an EMBL/GenBank/DDBJ whole genome shotgun (WGS) entry which is preliminary data.</text>
</comment>
<dbReference type="Gene3D" id="3.30.2320.10">
    <property type="entry name" value="hypothetical protein PF0899 domain"/>
    <property type="match status" value="1"/>
</dbReference>
<keyword evidence="5" id="KW-1185">Reference proteome</keyword>
<feature type="domain" description="Phage capsid-like C-terminal" evidence="3">
    <location>
        <begin position="124"/>
        <end position="397"/>
    </location>
</feature>
<dbReference type="Pfam" id="PF05065">
    <property type="entry name" value="Phage_capsid"/>
    <property type="match status" value="1"/>
</dbReference>
<feature type="compositionally biased region" description="Gly residues" evidence="2">
    <location>
        <begin position="405"/>
        <end position="418"/>
    </location>
</feature>
<accession>W7UGB4</accession>
<evidence type="ECO:0000256" key="2">
    <source>
        <dbReference type="SAM" id="MobiDB-lite"/>
    </source>
</evidence>
<dbReference type="OrthoDB" id="9786516at2"/>
<evidence type="ECO:0000313" key="5">
    <source>
        <dbReference type="Proteomes" id="UP000019365"/>
    </source>
</evidence>
<dbReference type="eggNOG" id="COG4653">
    <property type="taxonomic scope" value="Bacteria"/>
</dbReference>
<dbReference type="InterPro" id="IPR024455">
    <property type="entry name" value="Phage_capsid"/>
</dbReference>
<evidence type="ECO:0000259" key="3">
    <source>
        <dbReference type="Pfam" id="PF05065"/>
    </source>
</evidence>
<evidence type="ECO:0000313" key="4">
    <source>
        <dbReference type="EMBL" id="EWM54191.1"/>
    </source>
</evidence>
<dbReference type="Gene3D" id="3.30.2400.10">
    <property type="entry name" value="Major capsid protein gp5"/>
    <property type="match status" value="1"/>
</dbReference>
<feature type="compositionally biased region" description="Low complexity" evidence="2">
    <location>
        <begin position="76"/>
        <end position="92"/>
    </location>
</feature>
<sequence>MSKIMELRSKRNTLWEQTKAFLEKHRGENGLVEASAVEQYNKMAGEVQALGAEIERLEQQAALDAALSAPTSKPVTNAPCTKNTPPTNPTATDEYKSAFWDMIRNKGDQLAVRNALSVGEDTEGGYTVPDEFERRLIQALEENNIFRQMATVIKTNSGTRKIPIANDTMEAQWIDEGEEIPETDTRFGQTTLSAYKLGTMIKISNELLHDSAFDLASYIAARFGVAMGNAEERAFFTGDGDKKPLGILDETGGAELGVTAASQTAITFDEIFDLYYSLKSPYRRNAQFVCNETILLQLMKLKDKNDNYLWKPSLDIAKPDTLLGRPIRTSSFMPGIAKGERVLLFGDMKNYWVADRQNRTFRRLNELYARTDQVGFLTTQRVDGRLILPESVKVLKMAGTKSNTTGGGTTGGNTGGNG</sequence>
<proteinExistence type="predicted"/>
<dbReference type="RefSeq" id="WP_051456543.1">
    <property type="nucleotide sequence ID" value="NZ_ATAX01000017.1"/>
</dbReference>
<organism evidence="4 5">
    <name type="scientific">Ruminococcus flavefaciens 007c</name>
    <dbReference type="NCBI Taxonomy" id="1341157"/>
    <lineage>
        <taxon>Bacteria</taxon>
        <taxon>Bacillati</taxon>
        <taxon>Bacillota</taxon>
        <taxon>Clostridia</taxon>
        <taxon>Eubacteriales</taxon>
        <taxon>Oscillospiraceae</taxon>
        <taxon>Ruminococcus</taxon>
    </lineage>
</organism>
<dbReference type="AlphaFoldDB" id="W7UGB4"/>
<dbReference type="InterPro" id="IPR054612">
    <property type="entry name" value="Phage_capsid-like_C"/>
</dbReference>
<dbReference type="EMBL" id="ATAX01000017">
    <property type="protein sequence ID" value="EWM54191.1"/>
    <property type="molecule type" value="Genomic_DNA"/>
</dbReference>
<dbReference type="PATRIC" id="fig|1341157.4.peg.1167"/>
<dbReference type="NCBIfam" id="TIGR01554">
    <property type="entry name" value="major_cap_HK97"/>
    <property type="match status" value="1"/>
</dbReference>
<feature type="region of interest" description="Disordered" evidence="2">
    <location>
        <begin position="69"/>
        <end position="92"/>
    </location>
</feature>
<protein>
    <recommendedName>
        <fullName evidence="3">Phage capsid-like C-terminal domain-containing protein</fullName>
    </recommendedName>
</protein>
<name>W7UGB4_RUMFL</name>
<gene>
    <name evidence="4" type="ORF">RF007C_02640</name>
</gene>
<comment type="subcellular location">
    <subcellularLocation>
        <location evidence="1">Virion</location>
    </subcellularLocation>
</comment>